<evidence type="ECO:0000313" key="2">
    <source>
        <dbReference type="EMBL" id="KAF1817247.1"/>
    </source>
</evidence>
<sequence>MVFGTPSLRTLLTVSLLGVTQVVSGAKSDGCYKDFLKDFKPDNGYPSHKHTIGDRSVRTFLPPNYQKDEPNPLILAFHGRDMSSRGMEVTTGLSDGERNPDHVVIYPAAIDVSRDLLVVQ</sequence>
<dbReference type="Gene3D" id="3.40.50.1820">
    <property type="entry name" value="alpha/beta hydrolase"/>
    <property type="match status" value="1"/>
</dbReference>
<dbReference type="EMBL" id="ML975149">
    <property type="protein sequence ID" value="KAF1817247.1"/>
    <property type="molecule type" value="Genomic_DNA"/>
</dbReference>
<dbReference type="Proteomes" id="UP000504638">
    <property type="component" value="Unplaced"/>
</dbReference>
<accession>A0A6G1GGL7</accession>
<dbReference type="InterPro" id="IPR029058">
    <property type="entry name" value="AB_hydrolase_fold"/>
</dbReference>
<organism evidence="2">
    <name type="scientific">Eremomyces bilateralis CBS 781.70</name>
    <dbReference type="NCBI Taxonomy" id="1392243"/>
    <lineage>
        <taxon>Eukaryota</taxon>
        <taxon>Fungi</taxon>
        <taxon>Dikarya</taxon>
        <taxon>Ascomycota</taxon>
        <taxon>Pezizomycotina</taxon>
        <taxon>Dothideomycetes</taxon>
        <taxon>Dothideomycetes incertae sedis</taxon>
        <taxon>Eremomycetales</taxon>
        <taxon>Eremomycetaceae</taxon>
        <taxon>Eremomyces</taxon>
    </lineage>
</organism>
<keyword evidence="3" id="KW-1185">Reference proteome</keyword>
<evidence type="ECO:0000313" key="3">
    <source>
        <dbReference type="Proteomes" id="UP000504638"/>
    </source>
</evidence>
<proteinExistence type="predicted"/>
<feature type="chain" id="PRO_5044632089" description="Feruloyl esterase" evidence="1">
    <location>
        <begin position="26"/>
        <end position="120"/>
    </location>
</feature>
<protein>
    <recommendedName>
        <fullName evidence="5">Feruloyl esterase</fullName>
    </recommendedName>
</protein>
<reference evidence="4" key="3">
    <citation type="submission" date="2025-04" db="UniProtKB">
        <authorList>
            <consortium name="RefSeq"/>
        </authorList>
    </citation>
    <scope>IDENTIFICATION</scope>
    <source>
        <strain evidence="4">CBS 781.70</strain>
    </source>
</reference>
<dbReference type="GeneID" id="54419032"/>
<name>A0A6G1GGL7_9PEZI</name>
<evidence type="ECO:0000313" key="4">
    <source>
        <dbReference type="RefSeq" id="XP_033538878.1"/>
    </source>
</evidence>
<evidence type="ECO:0000256" key="1">
    <source>
        <dbReference type="SAM" id="SignalP"/>
    </source>
</evidence>
<evidence type="ECO:0008006" key="5">
    <source>
        <dbReference type="Google" id="ProtNLM"/>
    </source>
</evidence>
<gene>
    <name evidence="2 4" type="ORF">P152DRAFT_453835</name>
</gene>
<reference evidence="4" key="2">
    <citation type="submission" date="2020-04" db="EMBL/GenBank/DDBJ databases">
        <authorList>
            <consortium name="NCBI Genome Project"/>
        </authorList>
    </citation>
    <scope>NUCLEOTIDE SEQUENCE</scope>
    <source>
        <strain evidence="4">CBS 781.70</strain>
    </source>
</reference>
<feature type="signal peptide" evidence="1">
    <location>
        <begin position="1"/>
        <end position="25"/>
    </location>
</feature>
<dbReference type="AlphaFoldDB" id="A0A6G1GGL7"/>
<dbReference type="RefSeq" id="XP_033538878.1">
    <property type="nucleotide sequence ID" value="XM_033678462.1"/>
</dbReference>
<dbReference type="SUPFAM" id="SSF53474">
    <property type="entry name" value="alpha/beta-Hydrolases"/>
    <property type="match status" value="1"/>
</dbReference>
<reference evidence="2 4" key="1">
    <citation type="submission" date="2020-01" db="EMBL/GenBank/DDBJ databases">
        <authorList>
            <consortium name="DOE Joint Genome Institute"/>
            <person name="Haridas S."/>
            <person name="Albert R."/>
            <person name="Binder M."/>
            <person name="Bloem J."/>
            <person name="Labutti K."/>
            <person name="Salamov A."/>
            <person name="Andreopoulos B."/>
            <person name="Baker S.E."/>
            <person name="Barry K."/>
            <person name="Bills G."/>
            <person name="Bluhm B.H."/>
            <person name="Cannon C."/>
            <person name="Castanera R."/>
            <person name="Culley D.E."/>
            <person name="Daum C."/>
            <person name="Ezra D."/>
            <person name="Gonzalez J.B."/>
            <person name="Henrissat B."/>
            <person name="Kuo A."/>
            <person name="Liang C."/>
            <person name="Lipzen A."/>
            <person name="Lutzoni F."/>
            <person name="Magnuson J."/>
            <person name="Mondo S."/>
            <person name="Nolan M."/>
            <person name="Ohm R."/>
            <person name="Pangilinan J."/>
            <person name="Park H.-J."/>
            <person name="Ramirez L."/>
            <person name="Alfaro M."/>
            <person name="Sun H."/>
            <person name="Tritt A."/>
            <person name="Yoshinaga Y."/>
            <person name="Zwiers L.-H."/>
            <person name="Turgeon B.G."/>
            <person name="Goodwin S.B."/>
            <person name="Spatafora J.W."/>
            <person name="Crous P.W."/>
            <person name="Grigoriev I.V."/>
        </authorList>
    </citation>
    <scope>NUCLEOTIDE SEQUENCE</scope>
    <source>
        <strain evidence="2 4">CBS 781.70</strain>
    </source>
</reference>
<dbReference type="OrthoDB" id="424610at2759"/>
<keyword evidence="1" id="KW-0732">Signal</keyword>